<dbReference type="KEGG" id="bman:114250488"/>
<gene>
    <name evidence="3" type="primary">LOC114250488</name>
</gene>
<reference evidence="3" key="1">
    <citation type="submission" date="2025-08" db="UniProtKB">
        <authorList>
            <consortium name="RefSeq"/>
        </authorList>
    </citation>
    <scope>IDENTIFICATION</scope>
    <source>
        <tissue evidence="3">Silk gland</tissue>
    </source>
</reference>
<evidence type="ECO:0000313" key="2">
    <source>
        <dbReference type="Proteomes" id="UP000504629"/>
    </source>
</evidence>
<dbReference type="Proteomes" id="UP000504629">
    <property type="component" value="Unplaced"/>
</dbReference>
<protein>
    <submittedName>
        <fullName evidence="3">Uncharacterized protein LOC114250488</fullName>
    </submittedName>
</protein>
<feature type="chain" id="PRO_5027046966" evidence="1">
    <location>
        <begin position="21"/>
        <end position="159"/>
    </location>
</feature>
<dbReference type="AlphaFoldDB" id="A0A6J2KGX3"/>
<name>A0A6J2KGX3_BOMMA</name>
<sequence>MKNYLLLFIAFCSMLREFGSNQTFFYERMHNFGLGRRIIPTFDSRYAFPEPIPIKKSVIENLNAAYQNMYQGLRQTNDTRVYKKRFDYSPKEVGQHVFFEEIFDCIITHLAIETMEGIPIVVRGGVGYRYFVVVIKAKPWKRLNGSVRAYCKKKYDFSQ</sequence>
<feature type="signal peptide" evidence="1">
    <location>
        <begin position="1"/>
        <end position="20"/>
    </location>
</feature>
<evidence type="ECO:0000256" key="1">
    <source>
        <dbReference type="SAM" id="SignalP"/>
    </source>
</evidence>
<organism evidence="2 3">
    <name type="scientific">Bombyx mandarina</name>
    <name type="common">Wild silk moth</name>
    <name type="synonym">Wild silkworm</name>
    <dbReference type="NCBI Taxonomy" id="7092"/>
    <lineage>
        <taxon>Eukaryota</taxon>
        <taxon>Metazoa</taxon>
        <taxon>Ecdysozoa</taxon>
        <taxon>Arthropoda</taxon>
        <taxon>Hexapoda</taxon>
        <taxon>Insecta</taxon>
        <taxon>Pterygota</taxon>
        <taxon>Neoptera</taxon>
        <taxon>Endopterygota</taxon>
        <taxon>Lepidoptera</taxon>
        <taxon>Glossata</taxon>
        <taxon>Ditrysia</taxon>
        <taxon>Bombycoidea</taxon>
        <taxon>Bombycidae</taxon>
        <taxon>Bombycinae</taxon>
        <taxon>Bombyx</taxon>
    </lineage>
</organism>
<proteinExistence type="predicted"/>
<keyword evidence="1" id="KW-0732">Signal</keyword>
<dbReference type="GeneID" id="114250488"/>
<dbReference type="OrthoDB" id="7343473at2759"/>
<dbReference type="RefSeq" id="XP_028040177.1">
    <property type="nucleotide sequence ID" value="XM_028184376.1"/>
</dbReference>
<accession>A0A6J2KGX3</accession>
<evidence type="ECO:0000313" key="3">
    <source>
        <dbReference type="RefSeq" id="XP_028040177.1"/>
    </source>
</evidence>
<keyword evidence="2" id="KW-1185">Reference proteome</keyword>